<protein>
    <submittedName>
        <fullName evidence="2">Uncharacterized protein</fullName>
    </submittedName>
</protein>
<reference evidence="2 3" key="1">
    <citation type="journal article" date="2024" name="Nat. Commun.">
        <title>Phylogenomics reveals the evolutionary origins of lichenization in chlorophyte algae.</title>
        <authorList>
            <person name="Puginier C."/>
            <person name="Libourel C."/>
            <person name="Otte J."/>
            <person name="Skaloud P."/>
            <person name="Haon M."/>
            <person name="Grisel S."/>
            <person name="Petersen M."/>
            <person name="Berrin J.G."/>
            <person name="Delaux P.M."/>
            <person name="Dal Grande F."/>
            <person name="Keller J."/>
        </authorList>
    </citation>
    <scope>NUCLEOTIDE SEQUENCE [LARGE SCALE GENOMIC DNA]</scope>
    <source>
        <strain evidence="2 3">SAG 216-7</strain>
    </source>
</reference>
<dbReference type="Proteomes" id="UP001491310">
    <property type="component" value="Unassembled WGS sequence"/>
</dbReference>
<organism evidence="2 3">
    <name type="scientific">Coccomyxa subellipsoidea</name>
    <dbReference type="NCBI Taxonomy" id="248742"/>
    <lineage>
        <taxon>Eukaryota</taxon>
        <taxon>Viridiplantae</taxon>
        <taxon>Chlorophyta</taxon>
        <taxon>core chlorophytes</taxon>
        <taxon>Trebouxiophyceae</taxon>
        <taxon>Trebouxiophyceae incertae sedis</taxon>
        <taxon>Coccomyxaceae</taxon>
        <taxon>Coccomyxa</taxon>
    </lineage>
</organism>
<evidence type="ECO:0000256" key="1">
    <source>
        <dbReference type="SAM" id="MobiDB-lite"/>
    </source>
</evidence>
<evidence type="ECO:0000313" key="2">
    <source>
        <dbReference type="EMBL" id="KAK9909329.1"/>
    </source>
</evidence>
<gene>
    <name evidence="2" type="ORF">WJX75_000595</name>
</gene>
<name>A0ABR2YQU2_9CHLO</name>
<keyword evidence="3" id="KW-1185">Reference proteome</keyword>
<sequence>MARGQQPFRVGPEVQVQVTGPPKATAAQPQSGEAAGSGALWGWEGLPELRGLIVAMSRERPGAMDAEQQTYRGMCGLG</sequence>
<dbReference type="EMBL" id="JALJOT010000006">
    <property type="protein sequence ID" value="KAK9909329.1"/>
    <property type="molecule type" value="Genomic_DNA"/>
</dbReference>
<comment type="caution">
    <text evidence="2">The sequence shown here is derived from an EMBL/GenBank/DDBJ whole genome shotgun (WGS) entry which is preliminary data.</text>
</comment>
<feature type="region of interest" description="Disordered" evidence="1">
    <location>
        <begin position="1"/>
        <end position="39"/>
    </location>
</feature>
<proteinExistence type="predicted"/>
<accession>A0ABR2YQU2</accession>
<evidence type="ECO:0000313" key="3">
    <source>
        <dbReference type="Proteomes" id="UP001491310"/>
    </source>
</evidence>